<keyword evidence="3" id="KW-1185">Reference proteome</keyword>
<proteinExistence type="predicted"/>
<keyword evidence="1" id="KW-1133">Transmembrane helix</keyword>
<feature type="transmembrane region" description="Helical" evidence="1">
    <location>
        <begin position="53"/>
        <end position="77"/>
    </location>
</feature>
<evidence type="ECO:0000313" key="2">
    <source>
        <dbReference type="EMBL" id="MVX59936.1"/>
    </source>
</evidence>
<dbReference type="RefSeq" id="WP_160344186.1">
    <property type="nucleotide sequence ID" value="NZ_WSRR01000001.1"/>
</dbReference>
<evidence type="ECO:0000256" key="1">
    <source>
        <dbReference type="SAM" id="Phobius"/>
    </source>
</evidence>
<keyword evidence="1" id="KW-0472">Membrane</keyword>
<organism evidence="2 3">
    <name type="scientific">Adlercreutzia mucosicola</name>
    <dbReference type="NCBI Taxonomy" id="580026"/>
    <lineage>
        <taxon>Bacteria</taxon>
        <taxon>Bacillati</taxon>
        <taxon>Actinomycetota</taxon>
        <taxon>Coriobacteriia</taxon>
        <taxon>Eggerthellales</taxon>
        <taxon>Eggerthellaceae</taxon>
        <taxon>Adlercreutzia</taxon>
    </lineage>
</organism>
<accession>A0A6N8JM23</accession>
<sequence length="85" mass="9119">MISGILDFIFGGALGLVLLVLGLLPTVSLADLPLQMPQPVLDAMAALNWFVPIGDMITIISWWVGLLILVNAVLLIVRILEIVGK</sequence>
<comment type="caution">
    <text evidence="2">The sequence shown here is derived from an EMBL/GenBank/DDBJ whole genome shotgun (WGS) entry which is preliminary data.</text>
</comment>
<protein>
    <submittedName>
        <fullName evidence="2">Uncharacterized protein</fullName>
    </submittedName>
</protein>
<evidence type="ECO:0000313" key="3">
    <source>
        <dbReference type="Proteomes" id="UP000463388"/>
    </source>
</evidence>
<dbReference type="EMBL" id="WSRR01000001">
    <property type="protein sequence ID" value="MVX59936.1"/>
    <property type="molecule type" value="Genomic_DNA"/>
</dbReference>
<keyword evidence="1" id="KW-0812">Transmembrane</keyword>
<name>A0A6N8JM23_9ACTN</name>
<dbReference type="OrthoDB" id="3178156at2"/>
<reference evidence="2 3" key="1">
    <citation type="submission" date="2019-12" db="EMBL/GenBank/DDBJ databases">
        <title>Microbes associate with the intestines of laboratory mice.</title>
        <authorList>
            <person name="Navarre W."/>
            <person name="Wong E."/>
        </authorList>
    </citation>
    <scope>NUCLEOTIDE SEQUENCE [LARGE SCALE GENOMIC DNA]</scope>
    <source>
        <strain evidence="2 3">NM66_B29</strain>
    </source>
</reference>
<dbReference type="Proteomes" id="UP000463388">
    <property type="component" value="Unassembled WGS sequence"/>
</dbReference>
<dbReference type="AlphaFoldDB" id="A0A6N8JM23"/>
<gene>
    <name evidence="2" type="ORF">GKZ27_00385</name>
</gene>